<feature type="transmembrane region" description="Helical" evidence="6">
    <location>
        <begin position="174"/>
        <end position="195"/>
    </location>
</feature>
<evidence type="ECO:0000256" key="5">
    <source>
        <dbReference type="ARBA" id="ARBA00023136"/>
    </source>
</evidence>
<evidence type="ECO:0000256" key="2">
    <source>
        <dbReference type="ARBA" id="ARBA00022475"/>
    </source>
</evidence>
<evidence type="ECO:0000313" key="8">
    <source>
        <dbReference type="EMBL" id="MCS0583042.1"/>
    </source>
</evidence>
<comment type="caution">
    <text evidence="8">The sequence shown here is derived from an EMBL/GenBank/DDBJ whole genome shotgun (WGS) entry which is preliminary data.</text>
</comment>
<organism evidence="8 9">
    <name type="scientific">Massilia pinisoli</name>
    <dbReference type="NCBI Taxonomy" id="1772194"/>
    <lineage>
        <taxon>Bacteria</taxon>
        <taxon>Pseudomonadati</taxon>
        <taxon>Pseudomonadota</taxon>
        <taxon>Betaproteobacteria</taxon>
        <taxon>Burkholderiales</taxon>
        <taxon>Oxalobacteraceae</taxon>
        <taxon>Telluria group</taxon>
        <taxon>Massilia</taxon>
    </lineage>
</organism>
<evidence type="ECO:0000256" key="4">
    <source>
        <dbReference type="ARBA" id="ARBA00022989"/>
    </source>
</evidence>
<feature type="domain" description="RDD" evidence="7">
    <location>
        <begin position="63"/>
        <end position="209"/>
    </location>
</feature>
<evidence type="ECO:0000313" key="9">
    <source>
        <dbReference type="Proteomes" id="UP001204151"/>
    </source>
</evidence>
<reference evidence="8 9" key="1">
    <citation type="submission" date="2022-08" db="EMBL/GenBank/DDBJ databases">
        <title>Reclassification of Massilia species as members of the genera Telluria, Duganella, Pseudoduganella, Mokoshia gen. nov. and Zemynaea gen. nov. using orthogonal and non-orthogonal genome-based approaches.</title>
        <authorList>
            <person name="Bowman J.P."/>
        </authorList>
    </citation>
    <scope>NUCLEOTIDE SEQUENCE [LARGE SCALE GENOMIC DNA]</scope>
    <source>
        <strain evidence="8 9">JCM 31316</strain>
    </source>
</reference>
<dbReference type="InterPro" id="IPR010432">
    <property type="entry name" value="RDD"/>
</dbReference>
<dbReference type="PANTHER" id="PTHR36115">
    <property type="entry name" value="PROLINE-RICH ANTIGEN HOMOLOG-RELATED"/>
    <property type="match status" value="1"/>
</dbReference>
<protein>
    <submittedName>
        <fullName evidence="8">RDD family protein</fullName>
    </submittedName>
</protein>
<evidence type="ECO:0000256" key="3">
    <source>
        <dbReference type="ARBA" id="ARBA00022692"/>
    </source>
</evidence>
<evidence type="ECO:0000256" key="1">
    <source>
        <dbReference type="ARBA" id="ARBA00004651"/>
    </source>
</evidence>
<keyword evidence="9" id="KW-1185">Reference proteome</keyword>
<feature type="transmembrane region" description="Helical" evidence="6">
    <location>
        <begin position="232"/>
        <end position="250"/>
    </location>
</feature>
<feature type="transmembrane region" description="Helical" evidence="6">
    <location>
        <begin position="97"/>
        <end position="114"/>
    </location>
</feature>
<accession>A0ABT1ZT00</accession>
<gene>
    <name evidence="8" type="ORF">NX784_15745</name>
</gene>
<dbReference type="PANTHER" id="PTHR36115:SF4">
    <property type="entry name" value="MEMBRANE PROTEIN"/>
    <property type="match status" value="1"/>
</dbReference>
<feature type="transmembrane region" description="Helical" evidence="6">
    <location>
        <begin position="72"/>
        <end position="91"/>
    </location>
</feature>
<comment type="subcellular location">
    <subcellularLocation>
        <location evidence="1">Cell membrane</location>
        <topology evidence="1">Multi-pass membrane protein</topology>
    </subcellularLocation>
</comment>
<keyword evidence="3 6" id="KW-0812">Transmembrane</keyword>
<keyword evidence="4 6" id="KW-1133">Transmembrane helix</keyword>
<dbReference type="EMBL" id="JANUGW010000010">
    <property type="protein sequence ID" value="MCS0583042.1"/>
    <property type="molecule type" value="Genomic_DNA"/>
</dbReference>
<dbReference type="RefSeq" id="WP_258817626.1">
    <property type="nucleotide sequence ID" value="NZ_JANUGW010000010.1"/>
</dbReference>
<dbReference type="InterPro" id="IPR051791">
    <property type="entry name" value="Pra-immunoreactive"/>
</dbReference>
<dbReference type="Proteomes" id="UP001204151">
    <property type="component" value="Unassembled WGS sequence"/>
</dbReference>
<sequence length="368" mass="39666">MDKPDFAKYSEAQLRQILTRIDKERFPERVEEIHARLAQFEAERLSRPAADEPTRSDGPAGIAGFWQRAGAYIVDSVLLAIVGFGLGLAFGDRFEALGAWGRAIGFVIALAYFGTMESRLFQGRTFGKFALGIKVVATDGAPLGLGRALLRASVFHVPYFLNNAVLGNGDAGSIVAVVQALLVFGLGGAIAYLCVFNRRTRQSVHDLLVGAVVVRAGTRDVPTLLPIWRGHVAIMATLLVAALGGGAYLYSTFDNTVMQPLLAVQRQVSRMPGVRTAGVFTGVAVATGANRTSYMTINVLTRTGDVDERALADGAAAIALDTYPPANEVNTLSVVVTHGYDIGIASRWRSNSFNFPPAEWRARTRRHD</sequence>
<keyword evidence="5 6" id="KW-0472">Membrane</keyword>
<name>A0ABT1ZT00_9BURK</name>
<evidence type="ECO:0000259" key="7">
    <source>
        <dbReference type="Pfam" id="PF06271"/>
    </source>
</evidence>
<keyword evidence="2" id="KW-1003">Cell membrane</keyword>
<evidence type="ECO:0000256" key="6">
    <source>
        <dbReference type="SAM" id="Phobius"/>
    </source>
</evidence>
<proteinExistence type="predicted"/>
<dbReference type="Pfam" id="PF06271">
    <property type="entry name" value="RDD"/>
    <property type="match status" value="1"/>
</dbReference>